<dbReference type="EMBL" id="PYEP01000009">
    <property type="protein sequence ID" value="PSN06165.1"/>
    <property type="molecule type" value="Genomic_DNA"/>
</dbReference>
<organism evidence="1 2">
    <name type="scientific">Siccibacter turicensis</name>
    <dbReference type="NCBI Taxonomy" id="357233"/>
    <lineage>
        <taxon>Bacteria</taxon>
        <taxon>Pseudomonadati</taxon>
        <taxon>Pseudomonadota</taxon>
        <taxon>Gammaproteobacteria</taxon>
        <taxon>Enterobacterales</taxon>
        <taxon>Enterobacteriaceae</taxon>
        <taxon>Siccibacter</taxon>
    </lineage>
</organism>
<dbReference type="SUPFAM" id="SSF56112">
    <property type="entry name" value="Protein kinase-like (PK-like)"/>
    <property type="match status" value="1"/>
</dbReference>
<keyword evidence="1" id="KW-0418">Kinase</keyword>
<evidence type="ECO:0000313" key="2">
    <source>
        <dbReference type="Proteomes" id="UP000240212"/>
    </source>
</evidence>
<dbReference type="OrthoDB" id="7065325at2"/>
<dbReference type="NCBIfam" id="NF007684">
    <property type="entry name" value="PRK10359.1"/>
    <property type="match status" value="1"/>
</dbReference>
<dbReference type="AlphaFoldDB" id="A0A2P8VF46"/>
<dbReference type="RefSeq" id="WP_106878233.1">
    <property type="nucleotide sequence ID" value="NZ_PYEP01000009.1"/>
</dbReference>
<sequence>MITKTKINDFVVYVKDNDTFFTGLFEDFLHYRLDVVKVFRSIEDTKVVLIDTPRGNFVLKVFAPKDKKFERVAKSFVKGDYYYTLLKQTDRVINEGLRFPNDFYLLAERKIFNYASLFVMIIEYVEGVELADLSEIDDEVRAEIAEKMQLLHQHNMISGDPHKGNFILSADGIRIIDLSGKTPTANRKAKDRIDMERHLGIENELKDLGYYSVVYKKRVRLKIKRIKQRLKLSK</sequence>
<proteinExistence type="predicted"/>
<reference evidence="1 2" key="1">
    <citation type="submission" date="2018-03" db="EMBL/GenBank/DDBJ databases">
        <title>Draft genome sequence of the first documented clinical Siccibacter turicensis isolate in Austria.</title>
        <authorList>
            <person name="Lepuschitz S."/>
            <person name="Pekard-Amenitsch S."/>
            <person name="Haunold R."/>
            <person name="Schill S."/>
            <person name="Mach R."/>
            <person name="Allerberger F."/>
            <person name="Ruppitsch W."/>
            <person name="Forsythe S.J."/>
        </authorList>
    </citation>
    <scope>NUCLEOTIDE SEQUENCE [LARGE SCALE GENOMIC DNA]</scope>
    <source>
        <strain evidence="1 2">6100069499-17</strain>
    </source>
</reference>
<comment type="caution">
    <text evidence="1">The sequence shown here is derived from an EMBL/GenBank/DDBJ whole genome shotgun (WGS) entry which is preliminary data.</text>
</comment>
<gene>
    <name evidence="1" type="ORF">C7G83_18275</name>
</gene>
<protein>
    <submittedName>
        <fullName evidence="1">Lipopolysaccharide core heptose(II) kinase RfaY</fullName>
    </submittedName>
</protein>
<dbReference type="Pfam" id="PF06176">
    <property type="entry name" value="WaaY"/>
    <property type="match status" value="1"/>
</dbReference>
<evidence type="ECO:0000313" key="1">
    <source>
        <dbReference type="EMBL" id="PSN06165.1"/>
    </source>
</evidence>
<name>A0A2P8VF46_9ENTR</name>
<keyword evidence="2" id="KW-1185">Reference proteome</keyword>
<dbReference type="GO" id="GO:0016301">
    <property type="term" value="F:kinase activity"/>
    <property type="evidence" value="ECO:0007669"/>
    <property type="project" value="UniProtKB-KW"/>
</dbReference>
<dbReference type="Proteomes" id="UP000240212">
    <property type="component" value="Unassembled WGS sequence"/>
</dbReference>
<keyword evidence="1" id="KW-0808">Transferase</keyword>
<dbReference type="InterPro" id="IPR011009">
    <property type="entry name" value="Kinase-like_dom_sf"/>
</dbReference>
<accession>A0A2P8VF46</accession>
<dbReference type="STRING" id="1388748.GCA_000463155_00092"/>
<dbReference type="InterPro" id="IPR009330">
    <property type="entry name" value="LipoPS_heptP_kinase"/>
</dbReference>